<evidence type="ECO:0000313" key="2">
    <source>
        <dbReference type="Proteomes" id="UP000198893"/>
    </source>
</evidence>
<dbReference type="STRING" id="569882.SAMN04490248_12039"/>
<dbReference type="Proteomes" id="UP000198893">
    <property type="component" value="Unassembled WGS sequence"/>
</dbReference>
<dbReference type="EMBL" id="FODS01000020">
    <property type="protein sequence ID" value="SEP02940.1"/>
    <property type="molecule type" value="Genomic_DNA"/>
</dbReference>
<reference evidence="1 2" key="1">
    <citation type="submission" date="2016-10" db="EMBL/GenBank/DDBJ databases">
        <authorList>
            <person name="de Groot N.N."/>
        </authorList>
    </citation>
    <scope>NUCLEOTIDE SEQUENCE [LARGE SCALE GENOMIC DNA]</scope>
    <source>
        <strain evidence="1 2">DSM 27842</strain>
    </source>
</reference>
<dbReference type="RefSeq" id="WP_093119651.1">
    <property type="nucleotide sequence ID" value="NZ_FODS01000020.1"/>
</dbReference>
<accession>A0A1H8UI82</accession>
<sequence length="196" mass="20967">MSELPVTLIQSIERRLVTSVSAQTSPFTGSQQIQDWGGEWWEVSFDVALTKGREGRRLSAVFTALGGMRGWFVLRDPSMARPDLTQSITVSGAGQQGNTLLTSGWGADAPALEAGDFFSIGTGRDMRLHQILEDAVADVSGAAVLRVTPRLRAASVDLSPVEVAAPGIALRLTAPVPTRISRADSFRFSVTARQAL</sequence>
<keyword evidence="2" id="KW-1185">Reference proteome</keyword>
<dbReference type="OrthoDB" id="7640518at2"/>
<name>A0A1H8UI82_9RHOB</name>
<gene>
    <name evidence="1" type="ORF">SAMN04490248_12039</name>
</gene>
<organism evidence="1 2">
    <name type="scientific">Salinihabitans flavidus</name>
    <dbReference type="NCBI Taxonomy" id="569882"/>
    <lineage>
        <taxon>Bacteria</taxon>
        <taxon>Pseudomonadati</taxon>
        <taxon>Pseudomonadota</taxon>
        <taxon>Alphaproteobacteria</taxon>
        <taxon>Rhodobacterales</taxon>
        <taxon>Roseobacteraceae</taxon>
        <taxon>Salinihabitans</taxon>
    </lineage>
</organism>
<proteinExistence type="predicted"/>
<evidence type="ECO:0000313" key="1">
    <source>
        <dbReference type="EMBL" id="SEP02940.1"/>
    </source>
</evidence>
<protein>
    <submittedName>
        <fullName evidence="1">Uncharacterized protein</fullName>
    </submittedName>
</protein>
<dbReference type="AlphaFoldDB" id="A0A1H8UI82"/>